<evidence type="ECO:0000313" key="1">
    <source>
        <dbReference type="EMBL" id="MFD1372200.1"/>
    </source>
</evidence>
<keyword evidence="2" id="KW-1185">Reference proteome</keyword>
<accession>A0ABW4APM8</accession>
<dbReference type="RefSeq" id="WP_317796362.1">
    <property type="nucleotide sequence ID" value="NZ_AP028461.1"/>
</dbReference>
<protein>
    <submittedName>
        <fullName evidence="1">DUF7003 family protein</fullName>
    </submittedName>
</protein>
<evidence type="ECO:0000313" key="2">
    <source>
        <dbReference type="Proteomes" id="UP001597183"/>
    </source>
</evidence>
<gene>
    <name evidence="1" type="ORF">ACFQ5G_43350</name>
</gene>
<dbReference type="Proteomes" id="UP001597183">
    <property type="component" value="Unassembled WGS sequence"/>
</dbReference>
<proteinExistence type="predicted"/>
<dbReference type="InterPro" id="IPR054272">
    <property type="entry name" value="DUF7003"/>
</dbReference>
<reference evidence="2" key="1">
    <citation type="journal article" date="2019" name="Int. J. Syst. Evol. Microbiol.">
        <title>The Global Catalogue of Microorganisms (GCM) 10K type strain sequencing project: providing services to taxonomists for standard genome sequencing and annotation.</title>
        <authorList>
            <consortium name="The Broad Institute Genomics Platform"/>
            <consortium name="The Broad Institute Genome Sequencing Center for Infectious Disease"/>
            <person name="Wu L."/>
            <person name="Ma J."/>
        </authorList>
    </citation>
    <scope>NUCLEOTIDE SEQUENCE [LARGE SCALE GENOMIC DNA]</scope>
    <source>
        <strain evidence="2">CCM 7526</strain>
    </source>
</reference>
<comment type="caution">
    <text evidence="1">The sequence shown here is derived from an EMBL/GenBank/DDBJ whole genome shotgun (WGS) entry which is preliminary data.</text>
</comment>
<name>A0ABW4APM8_9ACTN</name>
<organism evidence="1 2">
    <name type="scientific">Actinoplanes sichuanensis</name>
    <dbReference type="NCBI Taxonomy" id="512349"/>
    <lineage>
        <taxon>Bacteria</taxon>
        <taxon>Bacillati</taxon>
        <taxon>Actinomycetota</taxon>
        <taxon>Actinomycetes</taxon>
        <taxon>Micromonosporales</taxon>
        <taxon>Micromonosporaceae</taxon>
        <taxon>Actinoplanes</taxon>
    </lineage>
</organism>
<dbReference type="EMBL" id="JBHTMK010000055">
    <property type="protein sequence ID" value="MFD1372200.1"/>
    <property type="molecule type" value="Genomic_DNA"/>
</dbReference>
<dbReference type="Pfam" id="PF22535">
    <property type="entry name" value="DUF7003"/>
    <property type="match status" value="1"/>
</dbReference>
<sequence>MNTVEILAQFDEAAEEFEFPDLNNGYYYAVDVRLHAYGDAERWALIVEAVGYSPRAGDLIDVLHVFGNCLTSGEPGFDNGDFLGRIDNWNDIEDCDEPEGYTGAPLVVRGRTVTVPGRAGEDLIDVLRRLVPEHRELLLADETELRRRIPADLPEILRLDEWRQPDLYESVPSESPFYQQIAEVLATGDPGRYMPAGRPNTHWSFWPESGSL</sequence>